<evidence type="ECO:0000313" key="3">
    <source>
        <dbReference type="Proteomes" id="UP000189462"/>
    </source>
</evidence>
<sequence>MHREHTGLRKVLILNPKGGSGKTTLATNLAACYAVRGIQPALMDMDMQGSSLRWLGKRHDESPGIHPIKAFDLPVNVTRSFALQPPLDTRRLVVDTPAALPKEDLREVTKDADRILIPVLPSDIDIHAATRCVADLLLLAKIPRTDNRIAVVANRVKRNTLVFRALMRFLTSLEIPVVGVLRDSQNYVRAFEAGLGVHELRGGTQAKDVDQWVSVLDWLEEGRVPPADALWEDPDRRTAEPEHA</sequence>
<keyword evidence="3" id="KW-1185">Reference proteome</keyword>
<dbReference type="RefSeq" id="WP_077278277.1">
    <property type="nucleotide sequence ID" value="NZ_MVBK01000035.1"/>
</dbReference>
<dbReference type="Pfam" id="PF01656">
    <property type="entry name" value="CbiA"/>
    <property type="match status" value="1"/>
</dbReference>
<dbReference type="EMBL" id="MVBK01000035">
    <property type="protein sequence ID" value="OOG25697.1"/>
    <property type="molecule type" value="Genomic_DNA"/>
</dbReference>
<reference evidence="2 3" key="1">
    <citation type="submission" date="2017-02" db="EMBL/GenBank/DDBJ databases">
        <title>Genomic diversity within the haloalkaliphilic genus Thioalkalivibrio.</title>
        <authorList>
            <person name="Ahn A.-C."/>
            <person name="Meier-Kolthoff J."/>
            <person name="Overmars L."/>
            <person name="Richter M."/>
            <person name="Woyke T."/>
            <person name="Sorokin D.Y."/>
            <person name="Muyzer G."/>
        </authorList>
    </citation>
    <scope>NUCLEOTIDE SEQUENCE [LARGE SCALE GENOMIC DNA]</scope>
    <source>
        <strain evidence="2 3">ALJD</strain>
    </source>
</reference>
<dbReference type="CDD" id="cd02042">
    <property type="entry name" value="ParAB_family"/>
    <property type="match status" value="1"/>
</dbReference>
<dbReference type="InterPro" id="IPR002586">
    <property type="entry name" value="CobQ/CobB/MinD/ParA_Nub-bd_dom"/>
</dbReference>
<comment type="caution">
    <text evidence="2">The sequence shown here is derived from an EMBL/GenBank/DDBJ whole genome shotgun (WGS) entry which is preliminary data.</text>
</comment>
<name>A0A1V3NKP6_9GAMM</name>
<proteinExistence type="predicted"/>
<evidence type="ECO:0000313" key="2">
    <source>
        <dbReference type="EMBL" id="OOG25697.1"/>
    </source>
</evidence>
<evidence type="ECO:0000259" key="1">
    <source>
        <dbReference type="Pfam" id="PF01656"/>
    </source>
</evidence>
<dbReference type="Proteomes" id="UP000189462">
    <property type="component" value="Unassembled WGS sequence"/>
</dbReference>
<protein>
    <submittedName>
        <fullName evidence="2">Cobyrinic acid ac-diamide synthase</fullName>
    </submittedName>
</protein>
<dbReference type="InterPro" id="IPR050678">
    <property type="entry name" value="DNA_Partitioning_ATPase"/>
</dbReference>
<organism evidence="2 3">
    <name type="scientific">Thioalkalivibrio denitrificans</name>
    <dbReference type="NCBI Taxonomy" id="108003"/>
    <lineage>
        <taxon>Bacteria</taxon>
        <taxon>Pseudomonadati</taxon>
        <taxon>Pseudomonadota</taxon>
        <taxon>Gammaproteobacteria</taxon>
        <taxon>Chromatiales</taxon>
        <taxon>Ectothiorhodospiraceae</taxon>
        <taxon>Thioalkalivibrio</taxon>
    </lineage>
</organism>
<dbReference type="PANTHER" id="PTHR13696:SF96">
    <property type="entry name" value="COBQ_COBB_MIND_PARA NUCLEOTIDE BINDING DOMAIN-CONTAINING PROTEIN"/>
    <property type="match status" value="1"/>
</dbReference>
<dbReference type="SUPFAM" id="SSF52540">
    <property type="entry name" value="P-loop containing nucleoside triphosphate hydrolases"/>
    <property type="match status" value="1"/>
</dbReference>
<dbReference type="OrthoDB" id="69313at2"/>
<dbReference type="Gene3D" id="3.40.50.300">
    <property type="entry name" value="P-loop containing nucleotide triphosphate hydrolases"/>
    <property type="match status" value="1"/>
</dbReference>
<feature type="domain" description="CobQ/CobB/MinD/ParA nucleotide binding" evidence="1">
    <location>
        <begin position="12"/>
        <end position="194"/>
    </location>
</feature>
<accession>A0A1V3NKP6</accession>
<dbReference type="PANTHER" id="PTHR13696">
    <property type="entry name" value="P-LOOP CONTAINING NUCLEOSIDE TRIPHOSPHATE HYDROLASE"/>
    <property type="match status" value="1"/>
</dbReference>
<dbReference type="InterPro" id="IPR027417">
    <property type="entry name" value="P-loop_NTPase"/>
</dbReference>
<dbReference type="STRING" id="108003.B1C78_06240"/>
<dbReference type="AlphaFoldDB" id="A0A1V3NKP6"/>
<gene>
    <name evidence="2" type="ORF">B1C78_06240</name>
</gene>